<sequence>MSPIQIDYARLEEVSPKSQLKRNSVPLVVITLIMMDKVEGKQRVGRRKKSWLRNARQWTNIVSMGTMFRLAQDCGKLAELTANIQKWRDTKTRSIINLKSAAILVFADENKQFSLSYNAGNSPEINRIVFYRSLKSHSILRFGLENTAAPARSSKVQRLVGVGDSVPSRSNNVKEAAHRVQITAFDLHSIRAANTACDFDPVNDTDFRISS</sequence>
<organism evidence="1 2">
    <name type="scientific">Pararge aegeria aegeria</name>
    <dbReference type="NCBI Taxonomy" id="348720"/>
    <lineage>
        <taxon>Eukaryota</taxon>
        <taxon>Metazoa</taxon>
        <taxon>Ecdysozoa</taxon>
        <taxon>Arthropoda</taxon>
        <taxon>Hexapoda</taxon>
        <taxon>Insecta</taxon>
        <taxon>Pterygota</taxon>
        <taxon>Neoptera</taxon>
        <taxon>Endopterygota</taxon>
        <taxon>Lepidoptera</taxon>
        <taxon>Glossata</taxon>
        <taxon>Ditrysia</taxon>
        <taxon>Papilionoidea</taxon>
        <taxon>Nymphalidae</taxon>
        <taxon>Satyrinae</taxon>
        <taxon>Satyrini</taxon>
        <taxon>Parargina</taxon>
        <taxon>Pararge</taxon>
    </lineage>
</organism>
<reference evidence="1" key="1">
    <citation type="submission" date="2022-03" db="EMBL/GenBank/DDBJ databases">
        <authorList>
            <person name="Lindestad O."/>
        </authorList>
    </citation>
    <scope>NUCLEOTIDE SEQUENCE</scope>
</reference>
<accession>A0A8S4SAI5</accession>
<dbReference type="EMBL" id="CAKXAJ010026216">
    <property type="protein sequence ID" value="CAH2262761.1"/>
    <property type="molecule type" value="Genomic_DNA"/>
</dbReference>
<dbReference type="AlphaFoldDB" id="A0A8S4SAI5"/>
<evidence type="ECO:0000313" key="2">
    <source>
        <dbReference type="Proteomes" id="UP000838756"/>
    </source>
</evidence>
<proteinExistence type="predicted"/>
<gene>
    <name evidence="1" type="primary">jg14983</name>
    <name evidence="1" type="ORF">PAEG_LOCUS24215</name>
</gene>
<name>A0A8S4SAI5_9NEOP</name>
<dbReference type="Proteomes" id="UP000838756">
    <property type="component" value="Unassembled WGS sequence"/>
</dbReference>
<evidence type="ECO:0000313" key="1">
    <source>
        <dbReference type="EMBL" id="CAH2262761.1"/>
    </source>
</evidence>
<keyword evidence="2" id="KW-1185">Reference proteome</keyword>
<comment type="caution">
    <text evidence="1">The sequence shown here is derived from an EMBL/GenBank/DDBJ whole genome shotgun (WGS) entry which is preliminary data.</text>
</comment>
<protein>
    <submittedName>
        <fullName evidence="1">Jg14983 protein</fullName>
    </submittedName>
</protein>
<dbReference type="OrthoDB" id="425681at2759"/>